<dbReference type="InterPro" id="IPR003719">
    <property type="entry name" value="Phenazine_PhzF-like"/>
</dbReference>
<reference evidence="3" key="1">
    <citation type="submission" date="2020-08" db="EMBL/GenBank/DDBJ databases">
        <title>Novel species isolated from subtropical streams in China.</title>
        <authorList>
            <person name="Lu H."/>
        </authorList>
    </citation>
    <scope>NUCLEOTIDE SEQUENCE</scope>
    <source>
        <strain evidence="3">KACC 12607</strain>
    </source>
</reference>
<dbReference type="PANTHER" id="PTHR13774">
    <property type="entry name" value="PHENAZINE BIOSYNTHESIS PROTEIN"/>
    <property type="match status" value="1"/>
</dbReference>
<evidence type="ECO:0000313" key="4">
    <source>
        <dbReference type="Proteomes" id="UP000634011"/>
    </source>
</evidence>
<dbReference type="GO" id="GO:0005737">
    <property type="term" value="C:cytoplasm"/>
    <property type="evidence" value="ECO:0007669"/>
    <property type="project" value="TreeGrafter"/>
</dbReference>
<dbReference type="RefSeq" id="WP_186910760.1">
    <property type="nucleotide sequence ID" value="NZ_JACOFV010000001.1"/>
</dbReference>
<evidence type="ECO:0000313" key="3">
    <source>
        <dbReference type="EMBL" id="MBC3860837.1"/>
    </source>
</evidence>
<dbReference type="Gene3D" id="3.10.310.10">
    <property type="entry name" value="Diaminopimelate Epimerase, Chain A, domain 1"/>
    <property type="match status" value="2"/>
</dbReference>
<evidence type="ECO:0000256" key="1">
    <source>
        <dbReference type="ARBA" id="ARBA00008270"/>
    </source>
</evidence>
<accession>A0A923HFU1</accession>
<dbReference type="PIRSF" id="PIRSF016184">
    <property type="entry name" value="PhzC_PhzF"/>
    <property type="match status" value="1"/>
</dbReference>
<proteinExistence type="inferred from homology"/>
<name>A0A923HFU1_9BURK</name>
<dbReference type="GO" id="GO:0016853">
    <property type="term" value="F:isomerase activity"/>
    <property type="evidence" value="ECO:0007669"/>
    <property type="project" value="TreeGrafter"/>
</dbReference>
<gene>
    <name evidence="3" type="ORF">H8K32_01895</name>
</gene>
<feature type="active site" evidence="2">
    <location>
        <position position="47"/>
    </location>
</feature>
<dbReference type="PANTHER" id="PTHR13774:SF32">
    <property type="entry name" value="ANTISENSE-ENHANCING SEQUENCE 1"/>
    <property type="match status" value="1"/>
</dbReference>
<dbReference type="Proteomes" id="UP000634011">
    <property type="component" value="Unassembled WGS sequence"/>
</dbReference>
<dbReference type="EMBL" id="JACOFV010000001">
    <property type="protein sequence ID" value="MBC3860837.1"/>
    <property type="molecule type" value="Genomic_DNA"/>
</dbReference>
<keyword evidence="4" id="KW-1185">Reference proteome</keyword>
<dbReference type="Pfam" id="PF02567">
    <property type="entry name" value="PhzC-PhzF"/>
    <property type="match status" value="1"/>
</dbReference>
<evidence type="ECO:0000256" key="2">
    <source>
        <dbReference type="PIRSR" id="PIRSR016184-1"/>
    </source>
</evidence>
<comment type="similarity">
    <text evidence="1">Belongs to the PhzF family.</text>
</comment>
<dbReference type="NCBIfam" id="TIGR00654">
    <property type="entry name" value="PhzF_family"/>
    <property type="match status" value="1"/>
</dbReference>
<protein>
    <submittedName>
        <fullName evidence="3">PhzF family phenazine biosynthesis protein</fullName>
    </submittedName>
</protein>
<dbReference type="AlphaFoldDB" id="A0A923HFU1"/>
<organism evidence="3 4">
    <name type="scientific">Undibacterium jejuense</name>
    <dbReference type="NCBI Taxonomy" id="1344949"/>
    <lineage>
        <taxon>Bacteria</taxon>
        <taxon>Pseudomonadati</taxon>
        <taxon>Pseudomonadota</taxon>
        <taxon>Betaproteobacteria</taxon>
        <taxon>Burkholderiales</taxon>
        <taxon>Oxalobacteraceae</taxon>
        <taxon>Undibacterium</taxon>
    </lineage>
</organism>
<dbReference type="SUPFAM" id="SSF54506">
    <property type="entry name" value="Diaminopimelate epimerase-like"/>
    <property type="match status" value="1"/>
</dbReference>
<comment type="caution">
    <text evidence="3">The sequence shown here is derived from an EMBL/GenBank/DDBJ whole genome shotgun (WGS) entry which is preliminary data.</text>
</comment>
<sequence length="289" mass="31726">MRSYPFRIFNVFAESTFGGNPLCVFEHADGLSDAEMQALALQFNLSETCFILPSDKATARMRIFTPDTEMAFAGHPSLGTAQLVQELYKAPAHLTLECKAGIVPLQLHENVWTFAAPQAPKVSACETDSAQIARILGLDMKDFSGEPLWVNTGSDQLLVPLVDEDALYRAKLNSALLDGWPKNSLGRKTVYLFTFDQIRRANATRVQVKARYFFARPGGGVGEDPATGSACANLGGWWIAQKRNVPASLHINQGGQMQRPSHLYLDILEDMTIKVGGKVQEIGRGVIQI</sequence>